<dbReference type="OMA" id="HRFSYYD"/>
<proteinExistence type="predicted"/>
<dbReference type="HOGENOM" id="CLU_146241_0_0_1"/>
<accession>B4GH62</accession>
<protein>
    <submittedName>
        <fullName evidence="1">GL17003</fullName>
    </submittedName>
</protein>
<sequence>MCPRLPHSLRSLLVARSQTGGHSLRCFGTAGAGCGCGCQGTGGAKCKCGPNCPWKLLGRLGPSPRNTRDFPPGCTPGVLLTKAFTLPAYMPASLFRILAEDELPGPEACRNQEYFAYHRFSYYDLKMIISLLKQKANTDCK</sequence>
<gene>
    <name evidence="1" type="primary">Dper\GL17003</name>
    <name evidence="1" type="ORF">Dper_GL17003</name>
</gene>
<dbReference type="GO" id="GO:0005739">
    <property type="term" value="C:mitochondrion"/>
    <property type="evidence" value="ECO:0007669"/>
    <property type="project" value="InterPro"/>
</dbReference>
<dbReference type="Pfam" id="PF15880">
    <property type="entry name" value="NDUFV3"/>
    <property type="match status" value="1"/>
</dbReference>
<evidence type="ECO:0000313" key="1">
    <source>
        <dbReference type="EMBL" id="EDW35832.1"/>
    </source>
</evidence>
<dbReference type="EMBL" id="CH479183">
    <property type="protein sequence ID" value="EDW35832.1"/>
    <property type="molecule type" value="Genomic_DNA"/>
</dbReference>
<keyword evidence="2" id="KW-1185">Reference proteome</keyword>
<dbReference type="AlphaFoldDB" id="B4GH62"/>
<reference evidence="1 2" key="1">
    <citation type="journal article" date="2007" name="Nature">
        <title>Evolution of genes and genomes on the Drosophila phylogeny.</title>
        <authorList>
            <consortium name="Drosophila 12 Genomes Consortium"/>
            <person name="Clark A.G."/>
            <person name="Eisen M.B."/>
            <person name="Smith D.R."/>
            <person name="Bergman C.M."/>
            <person name="Oliver B."/>
            <person name="Markow T.A."/>
            <person name="Kaufman T.C."/>
            <person name="Kellis M."/>
            <person name="Gelbart W."/>
            <person name="Iyer V.N."/>
            <person name="Pollard D.A."/>
            <person name="Sackton T.B."/>
            <person name="Larracuente A.M."/>
            <person name="Singh N.D."/>
            <person name="Abad J.P."/>
            <person name="Abt D.N."/>
            <person name="Adryan B."/>
            <person name="Aguade M."/>
            <person name="Akashi H."/>
            <person name="Anderson W.W."/>
            <person name="Aquadro C.F."/>
            <person name="Ardell D.H."/>
            <person name="Arguello R."/>
            <person name="Artieri C.G."/>
            <person name="Barbash D.A."/>
            <person name="Barker D."/>
            <person name="Barsanti P."/>
            <person name="Batterham P."/>
            <person name="Batzoglou S."/>
            <person name="Begun D."/>
            <person name="Bhutkar A."/>
            <person name="Blanco E."/>
            <person name="Bosak S.A."/>
            <person name="Bradley R.K."/>
            <person name="Brand A.D."/>
            <person name="Brent M.R."/>
            <person name="Brooks A.N."/>
            <person name="Brown R.H."/>
            <person name="Butlin R.K."/>
            <person name="Caggese C."/>
            <person name="Calvi B.R."/>
            <person name="Bernardo de Carvalho A."/>
            <person name="Caspi A."/>
            <person name="Castrezana S."/>
            <person name="Celniker S.E."/>
            <person name="Chang J.L."/>
            <person name="Chapple C."/>
            <person name="Chatterji S."/>
            <person name="Chinwalla A."/>
            <person name="Civetta A."/>
            <person name="Clifton S.W."/>
            <person name="Comeron J.M."/>
            <person name="Costello J.C."/>
            <person name="Coyne J.A."/>
            <person name="Daub J."/>
            <person name="David R.G."/>
            <person name="Delcher A.L."/>
            <person name="Delehaunty K."/>
            <person name="Do C.B."/>
            <person name="Ebling H."/>
            <person name="Edwards K."/>
            <person name="Eickbush T."/>
            <person name="Evans J.D."/>
            <person name="Filipski A."/>
            <person name="Findeiss S."/>
            <person name="Freyhult E."/>
            <person name="Fulton L."/>
            <person name="Fulton R."/>
            <person name="Garcia A.C."/>
            <person name="Gardiner A."/>
            <person name="Garfield D.A."/>
            <person name="Garvin B.E."/>
            <person name="Gibson G."/>
            <person name="Gilbert D."/>
            <person name="Gnerre S."/>
            <person name="Godfrey J."/>
            <person name="Good R."/>
            <person name="Gotea V."/>
            <person name="Gravely B."/>
            <person name="Greenberg A.J."/>
            <person name="Griffiths-Jones S."/>
            <person name="Gross S."/>
            <person name="Guigo R."/>
            <person name="Gustafson E.A."/>
            <person name="Haerty W."/>
            <person name="Hahn M.W."/>
            <person name="Halligan D.L."/>
            <person name="Halpern A.L."/>
            <person name="Halter G.M."/>
            <person name="Han M.V."/>
            <person name="Heger A."/>
            <person name="Hillier L."/>
            <person name="Hinrichs A.S."/>
            <person name="Holmes I."/>
            <person name="Hoskins R.A."/>
            <person name="Hubisz M.J."/>
            <person name="Hultmark D."/>
            <person name="Huntley M.A."/>
            <person name="Jaffe D.B."/>
            <person name="Jagadeeshan S."/>
            <person name="Jeck W.R."/>
            <person name="Johnson J."/>
            <person name="Jones C.D."/>
            <person name="Jordan W.C."/>
            <person name="Karpen G.H."/>
            <person name="Kataoka E."/>
            <person name="Keightley P.D."/>
            <person name="Kheradpour P."/>
            <person name="Kirkness E.F."/>
            <person name="Koerich L.B."/>
            <person name="Kristiansen K."/>
            <person name="Kudrna D."/>
            <person name="Kulathinal R.J."/>
            <person name="Kumar S."/>
            <person name="Kwok R."/>
            <person name="Lander E."/>
            <person name="Langley C.H."/>
            <person name="Lapoint R."/>
            <person name="Lazzaro B.P."/>
            <person name="Lee S.J."/>
            <person name="Levesque L."/>
            <person name="Li R."/>
            <person name="Lin C.F."/>
            <person name="Lin M.F."/>
            <person name="Lindblad-Toh K."/>
            <person name="Llopart A."/>
            <person name="Long M."/>
            <person name="Low L."/>
            <person name="Lozovsky E."/>
            <person name="Lu J."/>
            <person name="Luo M."/>
            <person name="Machado C.A."/>
            <person name="Makalowski W."/>
            <person name="Marzo M."/>
            <person name="Matsuda M."/>
            <person name="Matzkin L."/>
            <person name="McAllister B."/>
            <person name="McBride C.S."/>
            <person name="McKernan B."/>
            <person name="McKernan K."/>
            <person name="Mendez-Lago M."/>
            <person name="Minx P."/>
            <person name="Mollenhauer M.U."/>
            <person name="Montooth K."/>
            <person name="Mount S.M."/>
            <person name="Mu X."/>
            <person name="Myers E."/>
            <person name="Negre B."/>
            <person name="Newfeld S."/>
            <person name="Nielsen R."/>
            <person name="Noor M.A."/>
            <person name="O'Grady P."/>
            <person name="Pachter L."/>
            <person name="Papaceit M."/>
            <person name="Parisi M.J."/>
            <person name="Parisi M."/>
            <person name="Parts L."/>
            <person name="Pedersen J.S."/>
            <person name="Pesole G."/>
            <person name="Phillippy A.M."/>
            <person name="Ponting C.P."/>
            <person name="Pop M."/>
            <person name="Porcelli D."/>
            <person name="Powell J.R."/>
            <person name="Prohaska S."/>
            <person name="Pruitt K."/>
            <person name="Puig M."/>
            <person name="Quesneville H."/>
            <person name="Ram K.R."/>
            <person name="Rand D."/>
            <person name="Rasmussen M.D."/>
            <person name="Reed L.K."/>
            <person name="Reenan R."/>
            <person name="Reily A."/>
            <person name="Remington K.A."/>
            <person name="Rieger T.T."/>
            <person name="Ritchie M.G."/>
            <person name="Robin C."/>
            <person name="Rogers Y.H."/>
            <person name="Rohde C."/>
            <person name="Rozas J."/>
            <person name="Rubenfield M.J."/>
            <person name="Ruiz A."/>
            <person name="Russo S."/>
            <person name="Salzberg S.L."/>
            <person name="Sanchez-Gracia A."/>
            <person name="Saranga D.J."/>
            <person name="Sato H."/>
            <person name="Schaeffer S.W."/>
            <person name="Schatz M.C."/>
            <person name="Schlenke T."/>
            <person name="Schwartz R."/>
            <person name="Segarra C."/>
            <person name="Singh R.S."/>
            <person name="Sirot L."/>
            <person name="Sirota M."/>
            <person name="Sisneros N.B."/>
            <person name="Smith C.D."/>
            <person name="Smith T.F."/>
            <person name="Spieth J."/>
            <person name="Stage D.E."/>
            <person name="Stark A."/>
            <person name="Stephan W."/>
            <person name="Strausberg R.L."/>
            <person name="Strempel S."/>
            <person name="Sturgill D."/>
            <person name="Sutton G."/>
            <person name="Sutton G.G."/>
            <person name="Tao W."/>
            <person name="Teichmann S."/>
            <person name="Tobari Y.N."/>
            <person name="Tomimura Y."/>
            <person name="Tsolas J.M."/>
            <person name="Valente V.L."/>
            <person name="Venter E."/>
            <person name="Venter J.C."/>
            <person name="Vicario S."/>
            <person name="Vieira F.G."/>
            <person name="Vilella A.J."/>
            <person name="Villasante A."/>
            <person name="Walenz B."/>
            <person name="Wang J."/>
            <person name="Wasserman M."/>
            <person name="Watts T."/>
            <person name="Wilson D."/>
            <person name="Wilson R.K."/>
            <person name="Wing R.A."/>
            <person name="Wolfner M.F."/>
            <person name="Wong A."/>
            <person name="Wong G.K."/>
            <person name="Wu C.I."/>
            <person name="Wu G."/>
            <person name="Yamamoto D."/>
            <person name="Yang H.P."/>
            <person name="Yang S.P."/>
            <person name="Yorke J.A."/>
            <person name="Yoshida K."/>
            <person name="Zdobnov E."/>
            <person name="Zhang P."/>
            <person name="Zhang Y."/>
            <person name="Zimin A.V."/>
            <person name="Baldwin J."/>
            <person name="Abdouelleil A."/>
            <person name="Abdulkadir J."/>
            <person name="Abebe A."/>
            <person name="Abera B."/>
            <person name="Abreu J."/>
            <person name="Acer S.C."/>
            <person name="Aftuck L."/>
            <person name="Alexander A."/>
            <person name="An P."/>
            <person name="Anderson E."/>
            <person name="Anderson S."/>
            <person name="Arachi H."/>
            <person name="Azer M."/>
            <person name="Bachantsang P."/>
            <person name="Barry A."/>
            <person name="Bayul T."/>
            <person name="Berlin A."/>
            <person name="Bessette D."/>
            <person name="Bloom T."/>
            <person name="Blye J."/>
            <person name="Boguslavskiy L."/>
            <person name="Bonnet C."/>
            <person name="Boukhgalter B."/>
            <person name="Bourzgui I."/>
            <person name="Brown A."/>
            <person name="Cahill P."/>
            <person name="Channer S."/>
            <person name="Cheshatsang Y."/>
            <person name="Chuda L."/>
            <person name="Citroen M."/>
            <person name="Collymore A."/>
            <person name="Cooke P."/>
            <person name="Costello M."/>
            <person name="D'Aco K."/>
            <person name="Daza R."/>
            <person name="De Haan G."/>
            <person name="DeGray S."/>
            <person name="DeMaso C."/>
            <person name="Dhargay N."/>
            <person name="Dooley K."/>
            <person name="Dooley E."/>
            <person name="Doricent M."/>
            <person name="Dorje P."/>
            <person name="Dorjee K."/>
            <person name="Dupes A."/>
            <person name="Elong R."/>
            <person name="Falk J."/>
            <person name="Farina A."/>
            <person name="Faro S."/>
            <person name="Ferguson D."/>
            <person name="Fisher S."/>
            <person name="Foley C.D."/>
            <person name="Franke A."/>
            <person name="Friedrich D."/>
            <person name="Gadbois L."/>
            <person name="Gearin G."/>
            <person name="Gearin C.R."/>
            <person name="Giannoukos G."/>
            <person name="Goode T."/>
            <person name="Graham J."/>
            <person name="Grandbois E."/>
            <person name="Grewal S."/>
            <person name="Gyaltsen K."/>
            <person name="Hafez N."/>
            <person name="Hagos B."/>
            <person name="Hall J."/>
            <person name="Henson C."/>
            <person name="Hollinger A."/>
            <person name="Honan T."/>
            <person name="Huard M.D."/>
            <person name="Hughes L."/>
            <person name="Hurhula B."/>
            <person name="Husby M.E."/>
            <person name="Kamat A."/>
            <person name="Kanga B."/>
            <person name="Kashin S."/>
            <person name="Khazanovich D."/>
            <person name="Kisner P."/>
            <person name="Lance K."/>
            <person name="Lara M."/>
            <person name="Lee W."/>
            <person name="Lennon N."/>
            <person name="Letendre F."/>
            <person name="LeVine R."/>
            <person name="Lipovsky A."/>
            <person name="Liu X."/>
            <person name="Liu J."/>
            <person name="Liu S."/>
            <person name="Lokyitsang T."/>
            <person name="Lokyitsang Y."/>
            <person name="Lubonja R."/>
            <person name="Lui A."/>
            <person name="MacDonald P."/>
            <person name="Magnisalis V."/>
            <person name="Maru K."/>
            <person name="Matthews C."/>
            <person name="McCusker W."/>
            <person name="McDonough S."/>
            <person name="Mehta T."/>
            <person name="Meldrim J."/>
            <person name="Meneus L."/>
            <person name="Mihai O."/>
            <person name="Mihalev A."/>
            <person name="Mihova T."/>
            <person name="Mittelman R."/>
            <person name="Mlenga V."/>
            <person name="Montmayeur A."/>
            <person name="Mulrain L."/>
            <person name="Navidi A."/>
            <person name="Naylor J."/>
            <person name="Negash T."/>
            <person name="Nguyen T."/>
            <person name="Nguyen N."/>
            <person name="Nicol R."/>
            <person name="Norbu C."/>
            <person name="Norbu N."/>
            <person name="Novod N."/>
            <person name="O'Neill B."/>
            <person name="Osman S."/>
            <person name="Markiewicz E."/>
            <person name="Oyono O.L."/>
            <person name="Patti C."/>
            <person name="Phunkhang P."/>
            <person name="Pierre F."/>
            <person name="Priest M."/>
            <person name="Raghuraman S."/>
            <person name="Rege F."/>
            <person name="Reyes R."/>
            <person name="Rise C."/>
            <person name="Rogov P."/>
            <person name="Ross K."/>
            <person name="Ryan E."/>
            <person name="Settipalli S."/>
            <person name="Shea T."/>
            <person name="Sherpa N."/>
            <person name="Shi L."/>
            <person name="Shih D."/>
            <person name="Sparrow T."/>
            <person name="Spaulding J."/>
            <person name="Stalker J."/>
            <person name="Stange-Thomann N."/>
            <person name="Stavropoulos S."/>
            <person name="Stone C."/>
            <person name="Strader C."/>
            <person name="Tesfaye S."/>
            <person name="Thomson T."/>
            <person name="Thoulutsang Y."/>
            <person name="Thoulutsang D."/>
            <person name="Topham K."/>
            <person name="Topping I."/>
            <person name="Tsamla T."/>
            <person name="Vassiliev H."/>
            <person name="Vo A."/>
            <person name="Wangchuk T."/>
            <person name="Wangdi T."/>
            <person name="Weiand M."/>
            <person name="Wilkinson J."/>
            <person name="Wilson A."/>
            <person name="Yadav S."/>
            <person name="Young G."/>
            <person name="Yu Q."/>
            <person name="Zembek L."/>
            <person name="Zhong D."/>
            <person name="Zimmer A."/>
            <person name="Zwirko Z."/>
            <person name="Jaffe D.B."/>
            <person name="Alvarez P."/>
            <person name="Brockman W."/>
            <person name="Butler J."/>
            <person name="Chin C."/>
            <person name="Gnerre S."/>
            <person name="Grabherr M."/>
            <person name="Kleber M."/>
            <person name="Mauceli E."/>
            <person name="MacCallum I."/>
        </authorList>
    </citation>
    <scope>NUCLEOTIDE SEQUENCE [LARGE SCALE GENOMIC DNA]</scope>
    <source>
        <strain evidence="2">MSH-3 / Tucson 14011-0111.49</strain>
    </source>
</reference>
<dbReference type="eggNOG" id="ENOG502TD78">
    <property type="taxonomic scope" value="Eukaryota"/>
</dbReference>
<dbReference type="GO" id="GO:0045271">
    <property type="term" value="C:respiratory chain complex I"/>
    <property type="evidence" value="ECO:0007669"/>
    <property type="project" value="InterPro"/>
</dbReference>
<dbReference type="PhylomeDB" id="B4GH62"/>
<name>B4GH62_DROPE</name>
<evidence type="ECO:0000313" key="2">
    <source>
        <dbReference type="Proteomes" id="UP000008744"/>
    </source>
</evidence>
<dbReference type="Proteomes" id="UP000008744">
    <property type="component" value="Unassembled WGS sequence"/>
</dbReference>
<organism evidence="2">
    <name type="scientific">Drosophila persimilis</name>
    <name type="common">Fruit fly</name>
    <dbReference type="NCBI Taxonomy" id="7234"/>
    <lineage>
        <taxon>Eukaryota</taxon>
        <taxon>Metazoa</taxon>
        <taxon>Ecdysozoa</taxon>
        <taxon>Arthropoda</taxon>
        <taxon>Hexapoda</taxon>
        <taxon>Insecta</taxon>
        <taxon>Pterygota</taxon>
        <taxon>Neoptera</taxon>
        <taxon>Endopterygota</taxon>
        <taxon>Diptera</taxon>
        <taxon>Brachycera</taxon>
        <taxon>Muscomorpha</taxon>
        <taxon>Ephydroidea</taxon>
        <taxon>Drosophilidae</taxon>
        <taxon>Drosophila</taxon>
        <taxon>Sophophora</taxon>
    </lineage>
</organism>
<dbReference type="InterPro" id="IPR026193">
    <property type="entry name" value="NDUFV3"/>
</dbReference>